<sequence>MNLNANDLLMLHFNADRVVGNETINHNYVIENNIDVIATLNKLVNEDALIIENKPETSLPKLTLPKLKDILRNNNLKLSGNKQELINRIIENYNVIDKADLDLPLMYVPTEKGVQIINETQYIFHFHHSFLVSLPRAHKIAVNHINAEDKIETIYMNEIQYEMQINHDRPRLNKLYGSLANYYRKDKQDKERARMFYNLSYYIQIEENLSYITEARYRDIDINDDFVNMYIEPDFEIVRFYEQLIYVDETTDNSLKNLFIKDIANFYDVNEELCTYLIDYLIAKVKQVPEYEETNALRIFNYANNTDEKDSETPIYSKNDSNDEVDTENKKKKTVSPKKEVQAGSSGCLLFLILVGSIASALFI</sequence>
<dbReference type="PROSITE" id="PS50800">
    <property type="entry name" value="SAP"/>
    <property type="match status" value="1"/>
</dbReference>
<evidence type="ECO:0000256" key="1">
    <source>
        <dbReference type="SAM" id="MobiDB-lite"/>
    </source>
</evidence>
<protein>
    <submittedName>
        <fullName evidence="4">SAP domain-containing protein</fullName>
    </submittedName>
</protein>
<dbReference type="AlphaFoldDB" id="A0A9X4L6I8"/>
<dbReference type="EMBL" id="JAMBQA010000008">
    <property type="protein sequence ID" value="MDG0847013.1"/>
    <property type="molecule type" value="Genomic_DNA"/>
</dbReference>
<feature type="region of interest" description="Disordered" evidence="1">
    <location>
        <begin position="308"/>
        <end position="337"/>
    </location>
</feature>
<keyword evidence="2" id="KW-1133">Transmembrane helix</keyword>
<organism evidence="4 5">
    <name type="scientific">Staphylococcus equorum</name>
    <dbReference type="NCBI Taxonomy" id="246432"/>
    <lineage>
        <taxon>Bacteria</taxon>
        <taxon>Bacillati</taxon>
        <taxon>Bacillota</taxon>
        <taxon>Bacilli</taxon>
        <taxon>Bacillales</taxon>
        <taxon>Staphylococcaceae</taxon>
        <taxon>Staphylococcus</taxon>
    </lineage>
</organism>
<keyword evidence="2" id="KW-0812">Transmembrane</keyword>
<keyword evidence="2" id="KW-0472">Membrane</keyword>
<feature type="transmembrane region" description="Helical" evidence="2">
    <location>
        <begin position="343"/>
        <end position="363"/>
    </location>
</feature>
<dbReference type="Pfam" id="PF02037">
    <property type="entry name" value="SAP"/>
    <property type="match status" value="1"/>
</dbReference>
<name>A0A9X4L6I8_9STAP</name>
<comment type="caution">
    <text evidence="4">The sequence shown here is derived from an EMBL/GenBank/DDBJ whole genome shotgun (WGS) entry which is preliminary data.</text>
</comment>
<dbReference type="InterPro" id="IPR003034">
    <property type="entry name" value="SAP_dom"/>
</dbReference>
<dbReference type="InterPro" id="IPR036361">
    <property type="entry name" value="SAP_dom_sf"/>
</dbReference>
<dbReference type="Proteomes" id="UP001152422">
    <property type="component" value="Unassembled WGS sequence"/>
</dbReference>
<dbReference type="SMART" id="SM00513">
    <property type="entry name" value="SAP"/>
    <property type="match status" value="1"/>
</dbReference>
<feature type="domain" description="SAP" evidence="3">
    <location>
        <begin position="59"/>
        <end position="93"/>
    </location>
</feature>
<reference evidence="4" key="1">
    <citation type="submission" date="2022-05" db="EMBL/GenBank/DDBJ databases">
        <title>Comparative genomics of Staphylococcus equorum isolates.</title>
        <authorList>
            <person name="Luelf R.H."/>
        </authorList>
    </citation>
    <scope>NUCLEOTIDE SEQUENCE</scope>
    <source>
        <strain evidence="4">TMW 2.2497</strain>
    </source>
</reference>
<evidence type="ECO:0000313" key="4">
    <source>
        <dbReference type="EMBL" id="MDG0847013.1"/>
    </source>
</evidence>
<dbReference type="SUPFAM" id="SSF68906">
    <property type="entry name" value="SAP domain"/>
    <property type="match status" value="1"/>
</dbReference>
<evidence type="ECO:0000256" key="2">
    <source>
        <dbReference type="SAM" id="Phobius"/>
    </source>
</evidence>
<gene>
    <name evidence="4" type="ORF">M4L89_12320</name>
</gene>
<evidence type="ECO:0000259" key="3">
    <source>
        <dbReference type="PROSITE" id="PS50800"/>
    </source>
</evidence>
<proteinExistence type="predicted"/>
<keyword evidence="5" id="KW-1185">Reference proteome</keyword>
<dbReference type="RefSeq" id="WP_069818948.1">
    <property type="nucleotide sequence ID" value="NZ_JAMBPY010000008.1"/>
</dbReference>
<accession>A0A9X4L6I8</accession>
<evidence type="ECO:0000313" key="5">
    <source>
        <dbReference type="Proteomes" id="UP001152422"/>
    </source>
</evidence>
<dbReference type="Gene3D" id="1.10.720.30">
    <property type="entry name" value="SAP domain"/>
    <property type="match status" value="1"/>
</dbReference>